<reference evidence="1 2" key="1">
    <citation type="submission" date="2023-09" db="EMBL/GenBank/DDBJ databases">
        <authorList>
            <person name="Rey-Velasco X."/>
        </authorList>
    </citation>
    <scope>NUCLEOTIDE SEQUENCE [LARGE SCALE GENOMIC DNA]</scope>
    <source>
        <strain evidence="1 2">P117</strain>
    </source>
</reference>
<comment type="caution">
    <text evidence="1">The sequence shown here is derived from an EMBL/GenBank/DDBJ whole genome shotgun (WGS) entry which is preliminary data.</text>
</comment>
<evidence type="ECO:0008006" key="3">
    <source>
        <dbReference type="Google" id="ProtNLM"/>
    </source>
</evidence>
<dbReference type="Proteomes" id="UP001253545">
    <property type="component" value="Unassembled WGS sequence"/>
</dbReference>
<evidence type="ECO:0000313" key="2">
    <source>
        <dbReference type="Proteomes" id="UP001253545"/>
    </source>
</evidence>
<dbReference type="RefSeq" id="WP_311366822.1">
    <property type="nucleotide sequence ID" value="NZ_JAVRHX010000001.1"/>
</dbReference>
<keyword evidence="2" id="KW-1185">Reference proteome</keyword>
<proteinExistence type="predicted"/>
<name>A0ABU2ZLM5_9ALTE</name>
<accession>A0ABU2ZLM5</accession>
<dbReference type="EMBL" id="JAVRHX010000001">
    <property type="protein sequence ID" value="MDT0593300.1"/>
    <property type="molecule type" value="Genomic_DNA"/>
</dbReference>
<evidence type="ECO:0000313" key="1">
    <source>
        <dbReference type="EMBL" id="MDT0593300.1"/>
    </source>
</evidence>
<organism evidence="1 2">
    <name type="scientific">Glaciecola petra</name>
    <dbReference type="NCBI Taxonomy" id="3075602"/>
    <lineage>
        <taxon>Bacteria</taxon>
        <taxon>Pseudomonadati</taxon>
        <taxon>Pseudomonadota</taxon>
        <taxon>Gammaproteobacteria</taxon>
        <taxon>Alteromonadales</taxon>
        <taxon>Alteromonadaceae</taxon>
        <taxon>Glaciecola</taxon>
    </lineage>
</organism>
<protein>
    <recommendedName>
        <fullName evidence="3">Auto-transporter adhesin head GIN domain-containing protein</fullName>
    </recommendedName>
</protein>
<gene>
    <name evidence="1" type="ORF">RM552_00410</name>
</gene>
<sequence length="229" mass="25303">MLKISIIFCVLLSVHFVTEPKQVPVTLWEDVKVQVGSVGEHYFDRSIMVFPYDEKQKAPTFLSFQSIEGNATHQSLVNGYDVLFIKGHLQTDLIIDLQPEVVIAGDVFENTLINANGIATIFIGGDFNGTIRSSGTIKLVVQGDFNGTLVTGHPSASIHVSGDLFGDIQTPQNKGALLYISVEGQITKQKVDEIFDSNFTKAEIRTRHSDMVKGIYRQPEKNGLLVVKH</sequence>